<comment type="caution">
    <text evidence="1">The sequence shown here is derived from an EMBL/GenBank/DDBJ whole genome shotgun (WGS) entry which is preliminary data.</text>
</comment>
<dbReference type="EMBL" id="CM056811">
    <property type="protein sequence ID" value="KAJ8635644.1"/>
    <property type="molecule type" value="Genomic_DNA"/>
</dbReference>
<evidence type="ECO:0000313" key="2">
    <source>
        <dbReference type="Proteomes" id="UP001234297"/>
    </source>
</evidence>
<protein>
    <submittedName>
        <fullName evidence="1">Uncharacterized protein</fullName>
    </submittedName>
</protein>
<proteinExistence type="predicted"/>
<dbReference type="Proteomes" id="UP001234297">
    <property type="component" value="Chromosome 3"/>
</dbReference>
<gene>
    <name evidence="1" type="ORF">MRB53_009911</name>
</gene>
<organism evidence="1 2">
    <name type="scientific">Persea americana</name>
    <name type="common">Avocado</name>
    <dbReference type="NCBI Taxonomy" id="3435"/>
    <lineage>
        <taxon>Eukaryota</taxon>
        <taxon>Viridiplantae</taxon>
        <taxon>Streptophyta</taxon>
        <taxon>Embryophyta</taxon>
        <taxon>Tracheophyta</taxon>
        <taxon>Spermatophyta</taxon>
        <taxon>Magnoliopsida</taxon>
        <taxon>Magnoliidae</taxon>
        <taxon>Laurales</taxon>
        <taxon>Lauraceae</taxon>
        <taxon>Persea</taxon>
    </lineage>
</organism>
<sequence>MIGSPLLRFLVLVFSCRDLLLSGQNVQTYFLAKRSINFARHAEQGAKVFVQSEREAERRERRRHAKREKEEKRHVERESAGRGRKREKGMQRGRVEGAGEREKKAGEKYLE</sequence>
<accession>A0ACC2LQC7</accession>
<keyword evidence="2" id="KW-1185">Reference proteome</keyword>
<reference evidence="1 2" key="1">
    <citation type="journal article" date="2022" name="Hortic Res">
        <title>A haplotype resolved chromosomal level avocado genome allows analysis of novel avocado genes.</title>
        <authorList>
            <person name="Nath O."/>
            <person name="Fletcher S.J."/>
            <person name="Hayward A."/>
            <person name="Shaw L.M."/>
            <person name="Masouleh A.K."/>
            <person name="Furtado A."/>
            <person name="Henry R.J."/>
            <person name="Mitter N."/>
        </authorList>
    </citation>
    <scope>NUCLEOTIDE SEQUENCE [LARGE SCALE GENOMIC DNA]</scope>
    <source>
        <strain evidence="2">cv. Hass</strain>
    </source>
</reference>
<evidence type="ECO:0000313" key="1">
    <source>
        <dbReference type="EMBL" id="KAJ8635644.1"/>
    </source>
</evidence>
<name>A0ACC2LQC7_PERAE</name>